<evidence type="ECO:0000256" key="6">
    <source>
        <dbReference type="ARBA" id="ARBA00023237"/>
    </source>
</evidence>
<comment type="subcellular location">
    <subcellularLocation>
        <location evidence="1">Cell outer membrane</location>
    </subcellularLocation>
</comment>
<dbReference type="PANTHER" id="PTHR30329">
    <property type="entry name" value="STATOR ELEMENT OF FLAGELLAR MOTOR COMPLEX"/>
    <property type="match status" value="1"/>
</dbReference>
<dbReference type="InterPro" id="IPR050330">
    <property type="entry name" value="Bact_OuterMem_StrucFunc"/>
</dbReference>
<keyword evidence="7 13" id="KW-0449">Lipoprotein</keyword>
<feature type="domain" description="OmpA-like" evidence="12">
    <location>
        <begin position="73"/>
        <end position="186"/>
    </location>
</feature>
<dbReference type="InterPro" id="IPR014169">
    <property type="entry name" value="Pal_lipo_C"/>
</dbReference>
<name>A0A9D9D9H0_9GAMM</name>
<evidence type="ECO:0000256" key="9">
    <source>
        <dbReference type="HAMAP-Rule" id="MF_02204"/>
    </source>
</evidence>
<dbReference type="EMBL" id="JADINH010000049">
    <property type="protein sequence ID" value="MBO8415280.1"/>
    <property type="molecule type" value="Genomic_DNA"/>
</dbReference>
<feature type="signal peptide" evidence="11">
    <location>
        <begin position="1"/>
        <end position="20"/>
    </location>
</feature>
<dbReference type="NCBIfam" id="TIGR02802">
    <property type="entry name" value="Pal_lipo"/>
    <property type="match status" value="1"/>
</dbReference>
<evidence type="ECO:0000313" key="13">
    <source>
        <dbReference type="EMBL" id="MBO8415280.1"/>
    </source>
</evidence>
<dbReference type="PANTHER" id="PTHR30329:SF21">
    <property type="entry name" value="LIPOPROTEIN YIAD-RELATED"/>
    <property type="match status" value="1"/>
</dbReference>
<evidence type="ECO:0000256" key="1">
    <source>
        <dbReference type="ARBA" id="ARBA00004442"/>
    </source>
</evidence>
<dbReference type="PRINTS" id="PR01021">
    <property type="entry name" value="OMPADOMAIN"/>
</dbReference>
<dbReference type="PROSITE" id="PS01068">
    <property type="entry name" value="OMPA_1"/>
    <property type="match status" value="1"/>
</dbReference>
<keyword evidence="6" id="KW-0998">Cell outer membrane</keyword>
<evidence type="ECO:0000259" key="12">
    <source>
        <dbReference type="PROSITE" id="PS51123"/>
    </source>
</evidence>
<organism evidence="13 14">
    <name type="scientific">Candidatus Avisuccinivibrio stercorigallinarum</name>
    <dbReference type="NCBI Taxonomy" id="2840704"/>
    <lineage>
        <taxon>Bacteria</taxon>
        <taxon>Pseudomonadati</taxon>
        <taxon>Pseudomonadota</taxon>
        <taxon>Gammaproteobacteria</taxon>
        <taxon>Aeromonadales</taxon>
        <taxon>Succinivibrionaceae</taxon>
        <taxon>Succinivibrionaceae incertae sedis</taxon>
        <taxon>Candidatus Avisuccinivibrio</taxon>
    </lineage>
</organism>
<protein>
    <recommendedName>
        <fullName evidence="9">Peptidoglycan-associated protein</fullName>
    </recommendedName>
</protein>
<evidence type="ECO:0000256" key="2">
    <source>
        <dbReference type="ARBA" id="ARBA00022618"/>
    </source>
</evidence>
<keyword evidence="8 9" id="KW-0131">Cell cycle</keyword>
<evidence type="ECO:0000256" key="7">
    <source>
        <dbReference type="ARBA" id="ARBA00023288"/>
    </source>
</evidence>
<comment type="subunit">
    <text evidence="9">The Tol-Pal system is composed of five core proteins: the inner membrane proteins TolA, TolQ and TolR, the periplasmic protein TolB and the outer membrane protein Pal. They form a network linking the inner and outer membranes and the peptidoglycan layer.</text>
</comment>
<proteinExistence type="inferred from homology"/>
<keyword evidence="5" id="KW-0564">Palmitate</keyword>
<evidence type="ECO:0000256" key="10">
    <source>
        <dbReference type="PROSITE-ProRule" id="PRU00473"/>
    </source>
</evidence>
<reference evidence="13" key="1">
    <citation type="submission" date="2020-10" db="EMBL/GenBank/DDBJ databases">
        <authorList>
            <person name="Gilroy R."/>
        </authorList>
    </citation>
    <scope>NUCLEOTIDE SEQUENCE</scope>
    <source>
        <strain evidence="13">17213</strain>
    </source>
</reference>
<comment type="function">
    <text evidence="9">Part of the Tol-Pal system, which plays a role in outer membrane invagination during cell division and is important for maintaining outer membrane integrity.</text>
</comment>
<evidence type="ECO:0000256" key="5">
    <source>
        <dbReference type="ARBA" id="ARBA00023139"/>
    </source>
</evidence>
<comment type="similarity">
    <text evidence="9">Belongs to the Pal lipoprotein family.</text>
</comment>
<dbReference type="PROSITE" id="PS51123">
    <property type="entry name" value="OMPA_2"/>
    <property type="match status" value="1"/>
</dbReference>
<dbReference type="Gene3D" id="3.30.1330.60">
    <property type="entry name" value="OmpA-like domain"/>
    <property type="match status" value="1"/>
</dbReference>
<evidence type="ECO:0000313" key="14">
    <source>
        <dbReference type="Proteomes" id="UP000823631"/>
    </source>
</evidence>
<keyword evidence="4 10" id="KW-0472">Membrane</keyword>
<dbReference type="PRINTS" id="PR01023">
    <property type="entry name" value="NAFLGMOTY"/>
</dbReference>
<dbReference type="InterPro" id="IPR036737">
    <property type="entry name" value="OmpA-like_sf"/>
</dbReference>
<dbReference type="GO" id="GO:0051301">
    <property type="term" value="P:cell division"/>
    <property type="evidence" value="ECO:0007669"/>
    <property type="project" value="UniProtKB-UniRule"/>
</dbReference>
<comment type="caution">
    <text evidence="13">The sequence shown here is derived from an EMBL/GenBank/DDBJ whole genome shotgun (WGS) entry which is preliminary data.</text>
</comment>
<reference evidence="13" key="2">
    <citation type="journal article" date="2021" name="PeerJ">
        <title>Extensive microbial diversity within the chicken gut microbiome revealed by metagenomics and culture.</title>
        <authorList>
            <person name="Gilroy R."/>
            <person name="Ravi A."/>
            <person name="Getino M."/>
            <person name="Pursley I."/>
            <person name="Horton D.L."/>
            <person name="Alikhan N.F."/>
            <person name="Baker D."/>
            <person name="Gharbi K."/>
            <person name="Hall N."/>
            <person name="Watson M."/>
            <person name="Adriaenssens E.M."/>
            <person name="Foster-Nyarko E."/>
            <person name="Jarju S."/>
            <person name="Secka A."/>
            <person name="Antonio M."/>
            <person name="Oren A."/>
            <person name="Chaudhuri R.R."/>
            <person name="La Ragione R."/>
            <person name="Hildebrand F."/>
            <person name="Pallen M.J."/>
        </authorList>
    </citation>
    <scope>NUCLEOTIDE SEQUENCE</scope>
    <source>
        <strain evidence="13">17213</strain>
    </source>
</reference>
<evidence type="ECO:0000256" key="8">
    <source>
        <dbReference type="ARBA" id="ARBA00023306"/>
    </source>
</evidence>
<dbReference type="SUPFAM" id="SSF103088">
    <property type="entry name" value="OmpA-like"/>
    <property type="match status" value="1"/>
</dbReference>
<dbReference type="GO" id="GO:0009279">
    <property type="term" value="C:cell outer membrane"/>
    <property type="evidence" value="ECO:0007669"/>
    <property type="project" value="UniProtKB-SubCell"/>
</dbReference>
<dbReference type="InterPro" id="IPR006664">
    <property type="entry name" value="OMP_bac"/>
</dbReference>
<gene>
    <name evidence="9 13" type="primary">pal</name>
    <name evidence="13" type="ORF">IAB19_02740</name>
</gene>
<feature type="chain" id="PRO_5038517972" description="Peptidoglycan-associated protein" evidence="11">
    <location>
        <begin position="21"/>
        <end position="186"/>
    </location>
</feature>
<keyword evidence="3 11" id="KW-0732">Signal</keyword>
<dbReference type="Pfam" id="PF00691">
    <property type="entry name" value="OmpA"/>
    <property type="match status" value="1"/>
</dbReference>
<keyword evidence="2 9" id="KW-0132">Cell division</keyword>
<evidence type="ECO:0000256" key="3">
    <source>
        <dbReference type="ARBA" id="ARBA00022729"/>
    </source>
</evidence>
<evidence type="ECO:0000256" key="11">
    <source>
        <dbReference type="SAM" id="SignalP"/>
    </source>
</evidence>
<dbReference type="CDD" id="cd07185">
    <property type="entry name" value="OmpA_C-like"/>
    <property type="match status" value="1"/>
</dbReference>
<dbReference type="InterPro" id="IPR006665">
    <property type="entry name" value="OmpA-like"/>
</dbReference>
<dbReference type="HAMAP" id="MF_02204">
    <property type="entry name" value="Pal"/>
    <property type="match status" value="1"/>
</dbReference>
<dbReference type="InterPro" id="IPR039001">
    <property type="entry name" value="Pal"/>
</dbReference>
<accession>A0A9D9D9H0</accession>
<dbReference type="Proteomes" id="UP000823631">
    <property type="component" value="Unassembled WGS sequence"/>
</dbReference>
<sequence length="186" mass="19915">MIKQTLIALMCAAAALNLSACSTSSEDSSAQGGNAALVTDGSQGLGADVPVGVDADGAVTVGDPYATDNSQFAGPAALRENNTIYFNYDSDQIQDQYIGVMQAHAQYLRDNPDSRIIIEGHTDERGTPEYNIALGERRARSVARYMQNLGVDVNQLSIVSYGEEKPVDPGHSEAAWSKNRRAVINY</sequence>
<dbReference type="InterPro" id="IPR006690">
    <property type="entry name" value="OMPA-like_CS"/>
</dbReference>
<dbReference type="AlphaFoldDB" id="A0A9D9D9H0"/>
<evidence type="ECO:0000256" key="4">
    <source>
        <dbReference type="ARBA" id="ARBA00023136"/>
    </source>
</evidence>